<protein>
    <recommendedName>
        <fullName evidence="3">Excreted virulence factor EspC (Type VII ESX diderm)</fullName>
    </recommendedName>
</protein>
<dbReference type="AlphaFoldDB" id="A0A846WAZ8"/>
<evidence type="ECO:0008006" key="3">
    <source>
        <dbReference type="Google" id="ProtNLM"/>
    </source>
</evidence>
<name>A0A846WAZ8_9NOCA</name>
<comment type="caution">
    <text evidence="1">The sequence shown here is derived from an EMBL/GenBank/DDBJ whole genome shotgun (WGS) entry which is preliminary data.</text>
</comment>
<dbReference type="Proteomes" id="UP000572007">
    <property type="component" value="Unassembled WGS sequence"/>
</dbReference>
<keyword evidence="2" id="KW-1185">Reference proteome</keyword>
<dbReference type="EMBL" id="JAAXOM010000007">
    <property type="protein sequence ID" value="NKX90622.1"/>
    <property type="molecule type" value="Genomic_DNA"/>
</dbReference>
<accession>A0A846WAZ8</accession>
<organism evidence="1 2">
    <name type="scientific">Nocardia coubleae</name>
    <dbReference type="NCBI Taxonomy" id="356147"/>
    <lineage>
        <taxon>Bacteria</taxon>
        <taxon>Bacillati</taxon>
        <taxon>Actinomycetota</taxon>
        <taxon>Actinomycetes</taxon>
        <taxon>Mycobacteriales</taxon>
        <taxon>Nocardiaceae</taxon>
        <taxon>Nocardia</taxon>
    </lineage>
</organism>
<evidence type="ECO:0000313" key="2">
    <source>
        <dbReference type="Proteomes" id="UP000572007"/>
    </source>
</evidence>
<gene>
    <name evidence="1" type="ORF">HGA10_25375</name>
</gene>
<reference evidence="1 2" key="1">
    <citation type="submission" date="2020-04" db="EMBL/GenBank/DDBJ databases">
        <title>MicrobeNet Type strains.</title>
        <authorList>
            <person name="Nicholson A.C."/>
        </authorList>
    </citation>
    <scope>NUCLEOTIDE SEQUENCE [LARGE SCALE GENOMIC DNA]</scope>
    <source>
        <strain evidence="1 2">DSM 44960</strain>
    </source>
</reference>
<sequence length="383" mass="40739">MTEPAELSVETSKLNGFSIDLGETAANSSSNASRFHAAIEPPPNSVGLMATVATAVESFRSTYMTAHNSDRVAIDQLGSDLSTTAKAYRSTDDSNAGALGALSSSAFNEDTAAGALDRGHTRYGGLQLPSLQDVADDPKKIRQVVTAAIAQLSPYEESLSIAMGIRPISEFLVPLEADWESIEVIGKRIAMLGINDFVTSENIAGGTRWLRSDWTGSAADSFETTATTLAQSVNTRSLDLDAVAKIAENAGICLEQLVLNQAMDMSSRVLETISEGENSFPLGVWAQLVNEPLQPGVSSRVTTAVDSLKQAAEARRSAITSLIDKLTQALNYTPGRIPPVFNPADYVAPDKITADPGTRRYGYGSNVWWQEESIDSSAAQISA</sequence>
<evidence type="ECO:0000313" key="1">
    <source>
        <dbReference type="EMBL" id="NKX90622.1"/>
    </source>
</evidence>
<proteinExistence type="predicted"/>
<dbReference type="RefSeq" id="WP_167353303.1">
    <property type="nucleotide sequence ID" value="NZ_JAAXOM010000007.1"/>
</dbReference>